<dbReference type="InterPro" id="IPR005467">
    <property type="entry name" value="His_kinase_dom"/>
</dbReference>
<keyword evidence="6" id="KW-0418">Kinase</keyword>
<dbReference type="CDD" id="cd00082">
    <property type="entry name" value="HisKA"/>
    <property type="match status" value="1"/>
</dbReference>
<dbReference type="Proteomes" id="UP000290848">
    <property type="component" value="Unassembled WGS sequence"/>
</dbReference>
<feature type="repeat" description="TPR" evidence="9">
    <location>
        <begin position="198"/>
        <end position="231"/>
    </location>
</feature>
<protein>
    <recommendedName>
        <fullName evidence="2">histidine kinase</fullName>
        <ecNumber evidence="2">2.7.13.3</ecNumber>
    </recommendedName>
</protein>
<dbReference type="PANTHER" id="PTHR42878">
    <property type="entry name" value="TWO-COMPONENT HISTIDINE KINASE"/>
    <property type="match status" value="1"/>
</dbReference>
<dbReference type="GO" id="GO:0005524">
    <property type="term" value="F:ATP binding"/>
    <property type="evidence" value="ECO:0007669"/>
    <property type="project" value="UniProtKB-KW"/>
</dbReference>
<evidence type="ECO:0000256" key="8">
    <source>
        <dbReference type="ARBA" id="ARBA00023012"/>
    </source>
</evidence>
<dbReference type="Pfam" id="PF13424">
    <property type="entry name" value="TPR_12"/>
    <property type="match status" value="2"/>
</dbReference>
<dbReference type="InterPro" id="IPR036890">
    <property type="entry name" value="HATPase_C_sf"/>
</dbReference>
<proteinExistence type="predicted"/>
<dbReference type="AlphaFoldDB" id="A0A4Q0M553"/>
<evidence type="ECO:0000256" key="4">
    <source>
        <dbReference type="ARBA" id="ARBA00022679"/>
    </source>
</evidence>
<keyword evidence="3" id="KW-0597">Phosphoprotein</keyword>
<dbReference type="Gene3D" id="1.25.40.10">
    <property type="entry name" value="Tetratricopeptide repeat domain"/>
    <property type="match status" value="2"/>
</dbReference>
<keyword evidence="10" id="KW-0175">Coiled coil</keyword>
<dbReference type="SMART" id="SM00028">
    <property type="entry name" value="TPR"/>
    <property type="match status" value="5"/>
</dbReference>
<feature type="repeat" description="TPR" evidence="9">
    <location>
        <begin position="158"/>
        <end position="191"/>
    </location>
</feature>
<dbReference type="Pfam" id="PF02518">
    <property type="entry name" value="HATPase_c"/>
    <property type="match status" value="1"/>
</dbReference>
<evidence type="ECO:0000256" key="9">
    <source>
        <dbReference type="PROSITE-ProRule" id="PRU00339"/>
    </source>
</evidence>
<gene>
    <name evidence="13" type="ORF">EKH83_18355</name>
</gene>
<dbReference type="InterPro" id="IPR003661">
    <property type="entry name" value="HisK_dim/P_dom"/>
</dbReference>
<organism evidence="13 14">
    <name type="scientific">Arcticibacter tournemirensis</name>
    <dbReference type="NCBI Taxonomy" id="699437"/>
    <lineage>
        <taxon>Bacteria</taxon>
        <taxon>Pseudomonadati</taxon>
        <taxon>Bacteroidota</taxon>
        <taxon>Sphingobacteriia</taxon>
        <taxon>Sphingobacteriales</taxon>
        <taxon>Sphingobacteriaceae</taxon>
        <taxon>Arcticibacter</taxon>
    </lineage>
</organism>
<feature type="domain" description="Histidine kinase" evidence="12">
    <location>
        <begin position="426"/>
        <end position="638"/>
    </location>
</feature>
<evidence type="ECO:0000256" key="1">
    <source>
        <dbReference type="ARBA" id="ARBA00000085"/>
    </source>
</evidence>
<evidence type="ECO:0000256" key="11">
    <source>
        <dbReference type="SAM" id="Phobius"/>
    </source>
</evidence>
<dbReference type="PANTHER" id="PTHR42878:SF7">
    <property type="entry name" value="SENSOR HISTIDINE KINASE GLRK"/>
    <property type="match status" value="1"/>
</dbReference>
<dbReference type="EC" id="2.7.13.3" evidence="2"/>
<sequence length="638" mass="73086">MFDKTFISFLGLFFLFQIETLSFLKENPTESREYNFHKIDSLNNLAFEVKRNDIEKAMSFLYQALSLSKKYQYRKGIAENQLCEAGIYQQNGFPRKALSLYYRALEISRSIQDTFNIARANQQLGNLQADAGQLKKAEALYMKAIENYHALNRRDDIANIKNSLGLVKLNQGQLDKAQEYFEEALQESKSIKYYYGEKKARYNLGLLYLKRGEHNTAQEFFNSTLVLDISKNDKYSIALTKNKLAEIEIQKGDYTSALKLAQSAYSDAKSIHAMQVGFETIQIICALYKKAGKLNKVIEWQNELITEQKHLSDKEKNYALNFVDILKDQYGKQMKAERTALWAQKRNSYYTLILFIVCGGFVVFFVLSYFWRREYKKAAIYSKELAEKNQLIQENLTSLNELNSAISRQNLYLEESNRMKDKLLSIISHDLRQPLANTKGTLELINSADASEEETTMLLSMLESQYIQSLSLLDNLLFWIKGQMSGGATRFINVNLRFVINAVVAEAEQTAKRKNIKVINELTEDLLIAGDMEMLKVIFRNLLSNALKYTENGWIRIFATREKEISVHISDSGKGMDTNTINKIKDKNYFTTKGTNMESGSGFGLMICSDLIQKHKGALTIESEPGKGSVFMVTLPLN</sequence>
<dbReference type="Gene3D" id="3.30.565.10">
    <property type="entry name" value="Histidine kinase-like ATPase, C-terminal domain"/>
    <property type="match status" value="1"/>
</dbReference>
<evidence type="ECO:0000256" key="2">
    <source>
        <dbReference type="ARBA" id="ARBA00012438"/>
    </source>
</evidence>
<comment type="caution">
    <text evidence="13">The sequence shown here is derived from an EMBL/GenBank/DDBJ whole genome shotgun (WGS) entry which is preliminary data.</text>
</comment>
<evidence type="ECO:0000256" key="7">
    <source>
        <dbReference type="ARBA" id="ARBA00022840"/>
    </source>
</evidence>
<keyword evidence="4" id="KW-0808">Transferase</keyword>
<dbReference type="GO" id="GO:0000155">
    <property type="term" value="F:phosphorelay sensor kinase activity"/>
    <property type="evidence" value="ECO:0007669"/>
    <property type="project" value="InterPro"/>
</dbReference>
<keyword evidence="8" id="KW-0902">Two-component regulatory system</keyword>
<keyword evidence="11" id="KW-1133">Transmembrane helix</keyword>
<accession>A0A4Q0M553</accession>
<dbReference type="EMBL" id="RXOC01000015">
    <property type="protein sequence ID" value="RXF67786.1"/>
    <property type="molecule type" value="Genomic_DNA"/>
</dbReference>
<dbReference type="InterPro" id="IPR019734">
    <property type="entry name" value="TPR_rpt"/>
</dbReference>
<dbReference type="PRINTS" id="PR00344">
    <property type="entry name" value="BCTRLSENSOR"/>
</dbReference>
<comment type="catalytic activity">
    <reaction evidence="1">
        <text>ATP + protein L-histidine = ADP + protein N-phospho-L-histidine.</text>
        <dbReference type="EC" id="2.7.13.3"/>
    </reaction>
</comment>
<evidence type="ECO:0000256" key="6">
    <source>
        <dbReference type="ARBA" id="ARBA00022777"/>
    </source>
</evidence>
<keyword evidence="5" id="KW-0547">Nucleotide-binding</keyword>
<dbReference type="SUPFAM" id="SSF47384">
    <property type="entry name" value="Homodimeric domain of signal transducing histidine kinase"/>
    <property type="match status" value="1"/>
</dbReference>
<evidence type="ECO:0000256" key="3">
    <source>
        <dbReference type="ARBA" id="ARBA00022553"/>
    </source>
</evidence>
<name>A0A4Q0M553_9SPHI</name>
<feature type="transmembrane region" description="Helical" evidence="11">
    <location>
        <begin position="349"/>
        <end position="371"/>
    </location>
</feature>
<evidence type="ECO:0000259" key="12">
    <source>
        <dbReference type="PROSITE" id="PS50109"/>
    </source>
</evidence>
<keyword evidence="11" id="KW-0472">Membrane</keyword>
<evidence type="ECO:0000256" key="10">
    <source>
        <dbReference type="SAM" id="Coils"/>
    </source>
</evidence>
<dbReference type="Pfam" id="PF00512">
    <property type="entry name" value="HisKA"/>
    <property type="match status" value="1"/>
</dbReference>
<dbReference type="GO" id="GO:0000156">
    <property type="term" value="F:phosphorelay response regulator activity"/>
    <property type="evidence" value="ECO:0007669"/>
    <property type="project" value="TreeGrafter"/>
</dbReference>
<dbReference type="PROSITE" id="PS50005">
    <property type="entry name" value="TPR"/>
    <property type="match status" value="2"/>
</dbReference>
<dbReference type="InterPro" id="IPR003594">
    <property type="entry name" value="HATPase_dom"/>
</dbReference>
<dbReference type="SUPFAM" id="SSF55874">
    <property type="entry name" value="ATPase domain of HSP90 chaperone/DNA topoisomerase II/histidine kinase"/>
    <property type="match status" value="1"/>
</dbReference>
<dbReference type="Gene3D" id="1.10.287.130">
    <property type="match status" value="1"/>
</dbReference>
<evidence type="ECO:0000256" key="5">
    <source>
        <dbReference type="ARBA" id="ARBA00022741"/>
    </source>
</evidence>
<dbReference type="InterPro" id="IPR036097">
    <property type="entry name" value="HisK_dim/P_sf"/>
</dbReference>
<keyword evidence="9" id="KW-0802">TPR repeat</keyword>
<keyword evidence="11" id="KW-0812">Transmembrane</keyword>
<dbReference type="InterPro" id="IPR050351">
    <property type="entry name" value="BphY/WalK/GraS-like"/>
</dbReference>
<dbReference type="SMART" id="SM00387">
    <property type="entry name" value="HATPase_c"/>
    <property type="match status" value="1"/>
</dbReference>
<dbReference type="PROSITE" id="PS50109">
    <property type="entry name" value="HIS_KIN"/>
    <property type="match status" value="1"/>
</dbReference>
<dbReference type="InterPro" id="IPR004358">
    <property type="entry name" value="Sig_transdc_His_kin-like_C"/>
</dbReference>
<reference evidence="13 14" key="1">
    <citation type="submission" date="2018-12" db="EMBL/GenBank/DDBJ databases">
        <title>The Draft Genome Sequence of the Soil Bacterium Pedobacter tournemirensis R1.</title>
        <authorList>
            <person name="He J."/>
        </authorList>
    </citation>
    <scope>NUCLEOTIDE SEQUENCE [LARGE SCALE GENOMIC DNA]</scope>
    <source>
        <strain evidence="13 14">R1</strain>
    </source>
</reference>
<dbReference type="SUPFAM" id="SSF48452">
    <property type="entry name" value="TPR-like"/>
    <property type="match status" value="2"/>
</dbReference>
<feature type="coiled-coil region" evidence="10">
    <location>
        <begin position="117"/>
        <end position="154"/>
    </location>
</feature>
<dbReference type="GO" id="GO:0030295">
    <property type="term" value="F:protein kinase activator activity"/>
    <property type="evidence" value="ECO:0007669"/>
    <property type="project" value="TreeGrafter"/>
</dbReference>
<dbReference type="RefSeq" id="WP_128770919.1">
    <property type="nucleotide sequence ID" value="NZ_RXOC01000015.1"/>
</dbReference>
<keyword evidence="7" id="KW-0067">ATP-binding</keyword>
<dbReference type="SMART" id="SM00388">
    <property type="entry name" value="HisKA"/>
    <property type="match status" value="1"/>
</dbReference>
<evidence type="ECO:0000313" key="14">
    <source>
        <dbReference type="Proteomes" id="UP000290848"/>
    </source>
</evidence>
<dbReference type="InterPro" id="IPR011990">
    <property type="entry name" value="TPR-like_helical_dom_sf"/>
</dbReference>
<dbReference type="GO" id="GO:0007234">
    <property type="term" value="P:osmosensory signaling via phosphorelay pathway"/>
    <property type="evidence" value="ECO:0007669"/>
    <property type="project" value="TreeGrafter"/>
</dbReference>
<evidence type="ECO:0000313" key="13">
    <source>
        <dbReference type="EMBL" id="RXF67786.1"/>
    </source>
</evidence>